<dbReference type="EMBL" id="SGXA01000001">
    <property type="protein sequence ID" value="RZS74310.1"/>
    <property type="molecule type" value="Genomic_DNA"/>
</dbReference>
<keyword evidence="3" id="KW-1185">Reference proteome</keyword>
<accession>A0A4Q7MYK5</accession>
<reference evidence="2 3" key="1">
    <citation type="submission" date="2019-02" db="EMBL/GenBank/DDBJ databases">
        <title>Genomic Encyclopedia of Type Strains, Phase IV (KMG-IV): sequencing the most valuable type-strain genomes for metagenomic binning, comparative biology and taxonomic classification.</title>
        <authorList>
            <person name="Goeker M."/>
        </authorList>
    </citation>
    <scope>NUCLEOTIDE SEQUENCE [LARGE SCALE GENOMIC DNA]</scope>
    <source>
        <strain evidence="2 3">DSM 18116</strain>
    </source>
</reference>
<dbReference type="RefSeq" id="WP_130538784.1">
    <property type="nucleotide sequence ID" value="NZ_CP042431.1"/>
</dbReference>
<gene>
    <name evidence="2" type="ORF">EV199_0154</name>
</gene>
<name>A0A4Q7MYK5_9BACT</name>
<sequence>MAKTDFKNVDEYQKGFPADIKERLESVRQLIRETAPDAEEIISYQIPAYKYHGYLIYYSGYKGHISLSSPWSKEFLETFKSDLAKYKVSTSAIQLPNDQPLPTAFIKKIVKFRMKENKEKENLKAVATKKKTKK</sequence>
<dbReference type="OrthoDB" id="115213at2"/>
<protein>
    <submittedName>
        <fullName evidence="2">Uncharacterized protein YdhG (YjbR/CyaY superfamily)</fullName>
    </submittedName>
</protein>
<dbReference type="SUPFAM" id="SSF159888">
    <property type="entry name" value="YdhG-like"/>
    <property type="match status" value="1"/>
</dbReference>
<evidence type="ECO:0000313" key="2">
    <source>
        <dbReference type="EMBL" id="RZS74310.1"/>
    </source>
</evidence>
<dbReference type="InterPro" id="IPR014922">
    <property type="entry name" value="YdhG-like"/>
</dbReference>
<evidence type="ECO:0000313" key="3">
    <source>
        <dbReference type="Proteomes" id="UP000293874"/>
    </source>
</evidence>
<dbReference type="Gene3D" id="3.90.1150.200">
    <property type="match status" value="1"/>
</dbReference>
<comment type="caution">
    <text evidence="2">The sequence shown here is derived from an EMBL/GenBank/DDBJ whole genome shotgun (WGS) entry which is preliminary data.</text>
</comment>
<dbReference type="AlphaFoldDB" id="A0A4Q7MYK5"/>
<dbReference type="Pfam" id="PF08818">
    <property type="entry name" value="DUF1801"/>
    <property type="match status" value="1"/>
</dbReference>
<evidence type="ECO:0000259" key="1">
    <source>
        <dbReference type="Pfam" id="PF08818"/>
    </source>
</evidence>
<feature type="domain" description="YdhG-like" evidence="1">
    <location>
        <begin position="21"/>
        <end position="114"/>
    </location>
</feature>
<organism evidence="2 3">
    <name type="scientific">Pseudobacter ginsenosidimutans</name>
    <dbReference type="NCBI Taxonomy" id="661488"/>
    <lineage>
        <taxon>Bacteria</taxon>
        <taxon>Pseudomonadati</taxon>
        <taxon>Bacteroidota</taxon>
        <taxon>Chitinophagia</taxon>
        <taxon>Chitinophagales</taxon>
        <taxon>Chitinophagaceae</taxon>
        <taxon>Pseudobacter</taxon>
    </lineage>
</organism>
<proteinExistence type="predicted"/>
<dbReference type="Proteomes" id="UP000293874">
    <property type="component" value="Unassembled WGS sequence"/>
</dbReference>